<comment type="pathway">
    <text evidence="3">Porphyrin-containing compound metabolism; protoporphyrin-IX biosynthesis; coproporphyrinogen-III from 5-aminolevulinate: step 2/4.</text>
</comment>
<feature type="domain" description="Porphobilinogen deaminase N-terminal" evidence="12">
    <location>
        <begin position="24"/>
        <end position="239"/>
    </location>
</feature>
<evidence type="ECO:0000256" key="8">
    <source>
        <dbReference type="ARBA" id="ARBA00023133"/>
    </source>
</evidence>
<proteinExistence type="inferred from homology"/>
<dbReference type="EMBL" id="JNVN01001764">
    <property type="protein sequence ID" value="KHJ32876.1"/>
    <property type="molecule type" value="Genomic_DNA"/>
</dbReference>
<dbReference type="Pfam" id="PF03900">
    <property type="entry name" value="Porphobil_deamC"/>
    <property type="match status" value="1"/>
</dbReference>
<keyword evidence="15" id="KW-1185">Reference proteome</keyword>
<name>A0A0B1P7H5_UNCNE</name>
<dbReference type="GO" id="GO:0006782">
    <property type="term" value="P:protoporphyrinogen IX biosynthetic process"/>
    <property type="evidence" value="ECO:0007669"/>
    <property type="project" value="UniProtKB-UniPathway"/>
</dbReference>
<dbReference type="FunFam" id="3.30.160.40:FF:000002">
    <property type="entry name" value="Porphobilinogen deaminase"/>
    <property type="match status" value="1"/>
</dbReference>
<comment type="caution">
    <text evidence="14">The sequence shown here is derived from an EMBL/GenBank/DDBJ whole genome shotgun (WGS) entry which is preliminary data.</text>
</comment>
<dbReference type="PIRSF" id="PIRSF001438">
    <property type="entry name" value="4pyrrol_synth_OHMeBilane_synth"/>
    <property type="match status" value="1"/>
</dbReference>
<dbReference type="InterPro" id="IPR022419">
    <property type="entry name" value="Porphobilin_deaminase_cofac_BS"/>
</dbReference>
<evidence type="ECO:0000256" key="1">
    <source>
        <dbReference type="ARBA" id="ARBA00001916"/>
    </source>
</evidence>
<evidence type="ECO:0000256" key="3">
    <source>
        <dbReference type="ARBA" id="ARBA00004735"/>
    </source>
</evidence>
<keyword evidence="8" id="KW-0350">Heme biosynthesis</keyword>
<accession>A0A0B1P7H5</accession>
<dbReference type="Pfam" id="PF01379">
    <property type="entry name" value="Porphobil_deam"/>
    <property type="match status" value="1"/>
</dbReference>
<dbReference type="PANTHER" id="PTHR11557">
    <property type="entry name" value="PORPHOBILINOGEN DEAMINASE"/>
    <property type="match status" value="1"/>
</dbReference>
<dbReference type="HOGENOM" id="CLU_019704_0_2_1"/>
<dbReference type="SUPFAM" id="SSF53850">
    <property type="entry name" value="Periplasmic binding protein-like II"/>
    <property type="match status" value="1"/>
</dbReference>
<keyword evidence="7" id="KW-0808">Transferase</keyword>
<organism evidence="14 15">
    <name type="scientific">Uncinula necator</name>
    <name type="common">Grape powdery mildew</name>
    <dbReference type="NCBI Taxonomy" id="52586"/>
    <lineage>
        <taxon>Eukaryota</taxon>
        <taxon>Fungi</taxon>
        <taxon>Dikarya</taxon>
        <taxon>Ascomycota</taxon>
        <taxon>Pezizomycotina</taxon>
        <taxon>Leotiomycetes</taxon>
        <taxon>Erysiphales</taxon>
        <taxon>Erysiphaceae</taxon>
        <taxon>Erysiphe</taxon>
    </lineage>
</organism>
<dbReference type="STRING" id="52586.A0A0B1P7H5"/>
<dbReference type="AlphaFoldDB" id="A0A0B1P7H5"/>
<feature type="domain" description="Porphobilinogen deaminase C-terminal" evidence="13">
    <location>
        <begin position="252"/>
        <end position="324"/>
    </location>
</feature>
<dbReference type="Proteomes" id="UP000030854">
    <property type="component" value="Unassembled WGS sequence"/>
</dbReference>
<dbReference type="CDD" id="cd13645">
    <property type="entry name" value="PBP2_HuPBGD_like"/>
    <property type="match status" value="1"/>
</dbReference>
<gene>
    <name evidence="14" type="ORF">EV44_g2192</name>
</gene>
<dbReference type="EC" id="2.5.1.61" evidence="5"/>
<keyword evidence="9" id="KW-0627">Porphyrin biosynthesis</keyword>
<dbReference type="SUPFAM" id="SSF54782">
    <property type="entry name" value="Porphobilinogen deaminase (hydroxymethylbilane synthase), C-terminal domain"/>
    <property type="match status" value="1"/>
</dbReference>
<dbReference type="Gene3D" id="3.40.190.10">
    <property type="entry name" value="Periplasmic binding protein-like II"/>
    <property type="match status" value="2"/>
</dbReference>
<evidence type="ECO:0000256" key="4">
    <source>
        <dbReference type="ARBA" id="ARBA00005638"/>
    </source>
</evidence>
<dbReference type="NCBIfam" id="TIGR00212">
    <property type="entry name" value="hemC"/>
    <property type="match status" value="1"/>
</dbReference>
<comment type="cofactor">
    <cofactor evidence="1">
        <name>dipyrromethane</name>
        <dbReference type="ChEBI" id="CHEBI:60342"/>
    </cofactor>
</comment>
<reference evidence="14 15" key="1">
    <citation type="journal article" date="2014" name="BMC Genomics">
        <title>Adaptive genomic structural variation in the grape powdery mildew pathogen, Erysiphe necator.</title>
        <authorList>
            <person name="Jones L."/>
            <person name="Riaz S."/>
            <person name="Morales-Cruz A."/>
            <person name="Amrine K.C."/>
            <person name="McGuire B."/>
            <person name="Gubler W.D."/>
            <person name="Walker M.A."/>
            <person name="Cantu D."/>
        </authorList>
    </citation>
    <scope>NUCLEOTIDE SEQUENCE [LARGE SCALE GENOMIC DNA]</scope>
    <source>
        <strain evidence="15">c</strain>
    </source>
</reference>
<dbReference type="PANTHER" id="PTHR11557:SF0">
    <property type="entry name" value="PORPHOBILINOGEN DEAMINASE"/>
    <property type="match status" value="1"/>
</dbReference>
<dbReference type="OMA" id="LWQANHI"/>
<dbReference type="InterPro" id="IPR022417">
    <property type="entry name" value="Porphobilin_deaminase_N"/>
</dbReference>
<comment type="function">
    <text evidence="2">Tetrapolymerization of the monopyrrole PBG into the hydroxymethylbilane pre-uroporphyrinogen in several discrete steps.</text>
</comment>
<evidence type="ECO:0000256" key="5">
    <source>
        <dbReference type="ARBA" id="ARBA00012655"/>
    </source>
</evidence>
<evidence type="ECO:0000256" key="6">
    <source>
        <dbReference type="ARBA" id="ARBA00016519"/>
    </source>
</evidence>
<evidence type="ECO:0000259" key="13">
    <source>
        <dbReference type="Pfam" id="PF03900"/>
    </source>
</evidence>
<dbReference type="InterPro" id="IPR036803">
    <property type="entry name" value="Porphobilinogen_deaminase_C_sf"/>
</dbReference>
<protein>
    <recommendedName>
        <fullName evidence="6">Porphobilinogen deaminase</fullName>
        <ecNumber evidence="5">2.5.1.61</ecNumber>
    </recommendedName>
    <alternativeName>
        <fullName evidence="11">Hydroxymethylbilane synthase</fullName>
    </alternativeName>
    <alternativeName>
        <fullName evidence="10">Pre-uroporphyrinogen synthase</fullName>
    </alternativeName>
</protein>
<dbReference type="UniPathway" id="UPA00251">
    <property type="reaction ID" value="UER00319"/>
</dbReference>
<evidence type="ECO:0000313" key="14">
    <source>
        <dbReference type="EMBL" id="KHJ32876.1"/>
    </source>
</evidence>
<evidence type="ECO:0000256" key="9">
    <source>
        <dbReference type="ARBA" id="ARBA00023244"/>
    </source>
</evidence>
<dbReference type="PROSITE" id="PS00533">
    <property type="entry name" value="PORPHOBILINOGEN_DEAM"/>
    <property type="match status" value="1"/>
</dbReference>
<dbReference type="InterPro" id="IPR022418">
    <property type="entry name" value="Porphobilinogen_deaminase_C"/>
</dbReference>
<evidence type="ECO:0000256" key="10">
    <source>
        <dbReference type="ARBA" id="ARBA00030685"/>
    </source>
</evidence>
<dbReference type="HAMAP" id="MF_00260">
    <property type="entry name" value="Porphobil_deam"/>
    <property type="match status" value="1"/>
</dbReference>
<dbReference type="GO" id="GO:0005737">
    <property type="term" value="C:cytoplasm"/>
    <property type="evidence" value="ECO:0007669"/>
    <property type="project" value="TreeGrafter"/>
</dbReference>
<evidence type="ECO:0000256" key="11">
    <source>
        <dbReference type="ARBA" id="ARBA00033064"/>
    </source>
</evidence>
<dbReference type="GO" id="GO:0004418">
    <property type="term" value="F:hydroxymethylbilane synthase activity"/>
    <property type="evidence" value="ECO:0007669"/>
    <property type="project" value="UniProtKB-EC"/>
</dbReference>
<dbReference type="Gene3D" id="3.30.160.40">
    <property type="entry name" value="Porphobilinogen deaminase, C-terminal domain"/>
    <property type="match status" value="1"/>
</dbReference>
<evidence type="ECO:0000313" key="15">
    <source>
        <dbReference type="Proteomes" id="UP000030854"/>
    </source>
</evidence>
<dbReference type="FunFam" id="3.40.190.10:FF:000004">
    <property type="entry name" value="Porphobilinogen deaminase"/>
    <property type="match status" value="1"/>
</dbReference>
<comment type="similarity">
    <text evidence="4">Belongs to the HMBS family.</text>
</comment>
<dbReference type="InterPro" id="IPR000860">
    <property type="entry name" value="HemC"/>
</dbReference>
<evidence type="ECO:0000259" key="12">
    <source>
        <dbReference type="Pfam" id="PF01379"/>
    </source>
</evidence>
<evidence type="ECO:0000256" key="2">
    <source>
        <dbReference type="ARBA" id="ARBA00002869"/>
    </source>
</evidence>
<dbReference type="FunFam" id="3.40.190.10:FF:000005">
    <property type="entry name" value="Porphobilinogen deaminase"/>
    <property type="match status" value="1"/>
</dbReference>
<sequence>MAVHQARSRNSASMDSNLDSNLKINVGTRNSALAMIQAKTVHNALQKAYPQLEFEIHGMATIGDKDQVTALSKIGAKSLWTSELEDELNKGNLDMIVHCLKDLPTSLPENLKIGCIMQREDPRDVLIMRKDSNYSSLSELPRGAVVGTSSLRRSAQVKRFFPHLEIKDVRGNIGTRLNKLDADDGKYSCLILAAAGIKRMGWENRITSYLDSKAENIHYYAVGQGALAIEILEGNDRIQDLINTLADKDSTLATTAERSLMRTLEGGCSVPIGVESTWIEKDKLTIKALVISLDGAKSVEVEKTSQVLNLNDAEDFGEKVARELVLSGAGQILEEVKKLISSEVN</sequence>
<dbReference type="PRINTS" id="PR00151">
    <property type="entry name" value="PORPHBDMNASE"/>
</dbReference>
<evidence type="ECO:0000256" key="7">
    <source>
        <dbReference type="ARBA" id="ARBA00022679"/>
    </source>
</evidence>